<evidence type="ECO:0000256" key="8">
    <source>
        <dbReference type="ARBA" id="ARBA00022989"/>
    </source>
</evidence>
<dbReference type="EMBL" id="CAXHTB010000006">
    <property type="protein sequence ID" value="CAL0308137.1"/>
    <property type="molecule type" value="Genomic_DNA"/>
</dbReference>
<dbReference type="SUPFAM" id="SSF56112">
    <property type="entry name" value="Protein kinase-like (PK-like)"/>
    <property type="match status" value="1"/>
</dbReference>
<dbReference type="InterPro" id="IPR001245">
    <property type="entry name" value="Ser-Thr/Tyr_kinase_cat_dom"/>
</dbReference>
<keyword evidence="8 12" id="KW-1133">Transmembrane helix</keyword>
<evidence type="ECO:0000256" key="6">
    <source>
        <dbReference type="ARBA" id="ARBA00022729"/>
    </source>
</evidence>
<evidence type="ECO:0000313" key="15">
    <source>
        <dbReference type="Proteomes" id="UP001497480"/>
    </source>
</evidence>
<name>A0AAV1WG67_LUPLU</name>
<keyword evidence="7" id="KW-0677">Repeat</keyword>
<feature type="transmembrane region" description="Helical" evidence="12">
    <location>
        <begin position="361"/>
        <end position="386"/>
    </location>
</feature>
<evidence type="ECO:0000256" key="2">
    <source>
        <dbReference type="ARBA" id="ARBA00009592"/>
    </source>
</evidence>
<dbReference type="GO" id="GO:0005524">
    <property type="term" value="F:ATP binding"/>
    <property type="evidence" value="ECO:0007669"/>
    <property type="project" value="InterPro"/>
</dbReference>
<sequence length="619" mass="69152">MKNFLVSLFYLFPPVIAIILLLLTPIPSAQLTSSENRILLQIQKLLEYPQILEGWTNMTKFCNLPPSLSLKIVCSNGHVTELTIIGNKGSPFYRRTERISRNSNETLSERFSIHSFFTVLTKLSNLKVLSLVSIGLWGPLPSKINLFAWLEVMNISSNFINGEIPSSISSMKSLKSLVLADNKFNGVVLDLTGLASLEELNLSGNKFGPEFPPTAKNLVRINLRNNSLRCQIPPQLMQVDKLQQLDISSNEIFGNIPSFLFSLPFLQYLNLAANHLSGSLSLNISCSSALTFVDISNNFLIGKLPPCIGSKSSKQTVLYSRNCLSARRSNYQFPSSYCKKGAALAVKPPLRSQKDEPKMQLGLLLGITGGAVGITVFLASLILFIFRKSRSERTDNNIDRHVSDKVSITAYPRPNVETRHVPQTILEFPPYSIFTSEEIEDATNNFHPSNLIEGSEGKLFKAWLRDGSMVLVHRVKLKQPLLKNIMQNLKVLPYLRHRHLVSIVGHCVVTYQGHPQTASTIFIVFEHVSSMSLKDHLTNRRKKELLKWPQRMIISMGIARGIQFLHKGVAPGIFGNNLKIENILLDSSLNAKVSGYSIPLPSKKVLDSTLDKQVERFSA</sequence>
<evidence type="ECO:0000256" key="11">
    <source>
        <dbReference type="ARBA" id="ARBA00023180"/>
    </source>
</evidence>
<dbReference type="PANTHER" id="PTHR48052">
    <property type="entry name" value="UNNAMED PRODUCT"/>
    <property type="match status" value="1"/>
</dbReference>
<dbReference type="PANTHER" id="PTHR48052:SF29">
    <property type="entry name" value="PROTEIN KINASE DOMAIN-CONTAINING PROTEIN"/>
    <property type="match status" value="1"/>
</dbReference>
<organism evidence="14 15">
    <name type="scientific">Lupinus luteus</name>
    <name type="common">European yellow lupine</name>
    <dbReference type="NCBI Taxonomy" id="3873"/>
    <lineage>
        <taxon>Eukaryota</taxon>
        <taxon>Viridiplantae</taxon>
        <taxon>Streptophyta</taxon>
        <taxon>Embryophyta</taxon>
        <taxon>Tracheophyta</taxon>
        <taxon>Spermatophyta</taxon>
        <taxon>Magnoliopsida</taxon>
        <taxon>eudicotyledons</taxon>
        <taxon>Gunneridae</taxon>
        <taxon>Pentapetalae</taxon>
        <taxon>rosids</taxon>
        <taxon>fabids</taxon>
        <taxon>Fabales</taxon>
        <taxon>Fabaceae</taxon>
        <taxon>Papilionoideae</taxon>
        <taxon>50 kb inversion clade</taxon>
        <taxon>genistoids sensu lato</taxon>
        <taxon>core genistoids</taxon>
        <taxon>Genisteae</taxon>
        <taxon>Lupinus</taxon>
    </lineage>
</organism>
<keyword evidence="11" id="KW-0325">Glycoprotein</keyword>
<comment type="subcellular location">
    <subcellularLocation>
        <location evidence="1">Cell membrane</location>
        <topology evidence="1">Single-pass type I membrane protein</topology>
    </subcellularLocation>
</comment>
<comment type="similarity">
    <text evidence="2">Belongs to the RLP family.</text>
</comment>
<feature type="domain" description="Protein kinase" evidence="13">
    <location>
        <begin position="445"/>
        <end position="619"/>
    </location>
</feature>
<dbReference type="InterPro" id="IPR011009">
    <property type="entry name" value="Kinase-like_dom_sf"/>
</dbReference>
<evidence type="ECO:0000256" key="7">
    <source>
        <dbReference type="ARBA" id="ARBA00022737"/>
    </source>
</evidence>
<dbReference type="InterPro" id="IPR032675">
    <property type="entry name" value="LRR_dom_sf"/>
</dbReference>
<dbReference type="PROSITE" id="PS50011">
    <property type="entry name" value="PROTEIN_KINASE_DOM"/>
    <property type="match status" value="1"/>
</dbReference>
<keyword evidence="3" id="KW-1003">Cell membrane</keyword>
<dbReference type="Proteomes" id="UP001497480">
    <property type="component" value="Unassembled WGS sequence"/>
</dbReference>
<dbReference type="SUPFAM" id="SSF52058">
    <property type="entry name" value="L domain-like"/>
    <property type="match status" value="1"/>
</dbReference>
<keyword evidence="15" id="KW-1185">Reference proteome</keyword>
<accession>A0AAV1WG67</accession>
<evidence type="ECO:0000256" key="1">
    <source>
        <dbReference type="ARBA" id="ARBA00004251"/>
    </source>
</evidence>
<keyword evidence="6" id="KW-0732">Signal</keyword>
<evidence type="ECO:0000256" key="9">
    <source>
        <dbReference type="ARBA" id="ARBA00023136"/>
    </source>
</evidence>
<dbReference type="Gene3D" id="1.10.510.10">
    <property type="entry name" value="Transferase(Phosphotransferase) domain 1"/>
    <property type="match status" value="1"/>
</dbReference>
<evidence type="ECO:0000256" key="10">
    <source>
        <dbReference type="ARBA" id="ARBA00023170"/>
    </source>
</evidence>
<keyword evidence="10" id="KW-0675">Receptor</keyword>
<dbReference type="GO" id="GO:0005886">
    <property type="term" value="C:plasma membrane"/>
    <property type="evidence" value="ECO:0007669"/>
    <property type="project" value="UniProtKB-SubCell"/>
</dbReference>
<gene>
    <name evidence="14" type="ORF">LLUT_LOCUS9197</name>
</gene>
<reference evidence="14 15" key="1">
    <citation type="submission" date="2024-03" db="EMBL/GenBank/DDBJ databases">
        <authorList>
            <person name="Martinez-Hernandez J."/>
        </authorList>
    </citation>
    <scope>NUCLEOTIDE SEQUENCE [LARGE SCALE GENOMIC DNA]</scope>
</reference>
<dbReference type="Pfam" id="PF13855">
    <property type="entry name" value="LRR_8"/>
    <property type="match status" value="1"/>
</dbReference>
<proteinExistence type="inferred from homology"/>
<dbReference type="Pfam" id="PF00560">
    <property type="entry name" value="LRR_1"/>
    <property type="match status" value="2"/>
</dbReference>
<dbReference type="GO" id="GO:0004672">
    <property type="term" value="F:protein kinase activity"/>
    <property type="evidence" value="ECO:0007669"/>
    <property type="project" value="InterPro"/>
</dbReference>
<keyword evidence="5 12" id="KW-0812">Transmembrane</keyword>
<evidence type="ECO:0000256" key="5">
    <source>
        <dbReference type="ARBA" id="ARBA00022692"/>
    </source>
</evidence>
<keyword evidence="4" id="KW-0433">Leucine-rich repeat</keyword>
<dbReference type="InterPro" id="IPR001611">
    <property type="entry name" value="Leu-rich_rpt"/>
</dbReference>
<protein>
    <recommendedName>
        <fullName evidence="13">Protein kinase domain-containing protein</fullName>
    </recommendedName>
</protein>
<dbReference type="Gene3D" id="3.30.200.20">
    <property type="entry name" value="Phosphorylase Kinase, domain 1"/>
    <property type="match status" value="1"/>
</dbReference>
<dbReference type="Pfam" id="PF07714">
    <property type="entry name" value="PK_Tyr_Ser-Thr"/>
    <property type="match status" value="1"/>
</dbReference>
<dbReference type="FunFam" id="3.80.10.10:FF:000041">
    <property type="entry name" value="LRR receptor-like serine/threonine-protein kinase ERECTA"/>
    <property type="match status" value="1"/>
</dbReference>
<evidence type="ECO:0000256" key="3">
    <source>
        <dbReference type="ARBA" id="ARBA00022475"/>
    </source>
</evidence>
<evidence type="ECO:0000259" key="13">
    <source>
        <dbReference type="PROSITE" id="PS50011"/>
    </source>
</evidence>
<evidence type="ECO:0000256" key="4">
    <source>
        <dbReference type="ARBA" id="ARBA00022614"/>
    </source>
</evidence>
<evidence type="ECO:0000313" key="14">
    <source>
        <dbReference type="EMBL" id="CAL0308137.1"/>
    </source>
</evidence>
<keyword evidence="9 12" id="KW-0472">Membrane</keyword>
<dbReference type="AlphaFoldDB" id="A0AAV1WG67"/>
<evidence type="ECO:0000256" key="12">
    <source>
        <dbReference type="SAM" id="Phobius"/>
    </source>
</evidence>
<comment type="caution">
    <text evidence="14">The sequence shown here is derived from an EMBL/GenBank/DDBJ whole genome shotgun (WGS) entry which is preliminary data.</text>
</comment>
<dbReference type="InterPro" id="IPR000719">
    <property type="entry name" value="Prot_kinase_dom"/>
</dbReference>
<dbReference type="FunFam" id="3.80.10.10:FF:000673">
    <property type="entry name" value="Probable LRR receptor-like serine/threonine-protein kinase At2g02780"/>
    <property type="match status" value="1"/>
</dbReference>
<dbReference type="Gene3D" id="3.80.10.10">
    <property type="entry name" value="Ribonuclease Inhibitor"/>
    <property type="match status" value="2"/>
</dbReference>